<dbReference type="GO" id="GO:0005886">
    <property type="term" value="C:plasma membrane"/>
    <property type="evidence" value="ECO:0007669"/>
    <property type="project" value="TreeGrafter"/>
</dbReference>
<organism evidence="5 6">
    <name type="scientific">Azospirillum thermophilum</name>
    <dbReference type="NCBI Taxonomy" id="2202148"/>
    <lineage>
        <taxon>Bacteria</taxon>
        <taxon>Pseudomonadati</taxon>
        <taxon>Pseudomonadota</taxon>
        <taxon>Alphaproteobacteria</taxon>
        <taxon>Rhodospirillales</taxon>
        <taxon>Azospirillaceae</taxon>
        <taxon>Azospirillum</taxon>
    </lineage>
</organism>
<gene>
    <name evidence="5" type="ORF">DEW08_23495</name>
</gene>
<dbReference type="EMBL" id="CP029356">
    <property type="protein sequence ID" value="AWK88997.1"/>
    <property type="molecule type" value="Genomic_DNA"/>
</dbReference>
<proteinExistence type="predicted"/>
<keyword evidence="2 4" id="KW-1133">Transmembrane helix</keyword>
<feature type="transmembrane region" description="Helical" evidence="4">
    <location>
        <begin position="111"/>
        <end position="130"/>
    </location>
</feature>
<keyword evidence="1 4" id="KW-0812">Transmembrane</keyword>
<keyword evidence="6" id="KW-1185">Reference proteome</keyword>
<protein>
    <submittedName>
        <fullName evidence="5">MFS transporter</fullName>
    </submittedName>
</protein>
<name>A0A2S2CXJ4_9PROT</name>
<evidence type="ECO:0000256" key="4">
    <source>
        <dbReference type="SAM" id="Phobius"/>
    </source>
</evidence>
<geneLocation type="plasmid" evidence="5 6">
    <name>unnamed1</name>
</geneLocation>
<feature type="transmembrane region" description="Helical" evidence="4">
    <location>
        <begin position="20"/>
        <end position="41"/>
    </location>
</feature>
<feature type="transmembrane region" description="Helical" evidence="4">
    <location>
        <begin position="288"/>
        <end position="305"/>
    </location>
</feature>
<sequence length="413" mass="41891">MTGTVIETRENHWDAKRRSIAALALAQVLALSLWFSGTAVVPALRAEAGLTDFQAAAFTSAVQIGFVAGTLVSALLGLADRLDPRRLFMASALVAGAANAALLLVDPAGMVALALRFVTGACMAGIYPVGMKIAASWARGDLGLLVGLLVGALSVGSASPHLIGALGGVGWRSTIAFTSLLAGLSALVAASVSLGPNAAAPRRFVLATAWEVWSVPSLRLVNLGYLGHMWELYALWAWVGVFLQASFAHSLPPGDAAFWAKCATFAVVAVGGIGCVLAGLMADRIGRTAVTAGALAISGSCALLAGTSFGAAPALTTALCLVWGASAVADSAQFSAAATELAVPQHLGTILTAQVCGGFTLTLLSIHLLPELAAAAGWSVAPAVLALGPAVGIWAMLRLRGRPEAKRLAGGRR</sequence>
<feature type="transmembrane region" description="Helical" evidence="4">
    <location>
        <begin position="375"/>
        <end position="397"/>
    </location>
</feature>
<keyword evidence="5" id="KW-0614">Plasmid</keyword>
<feature type="transmembrane region" description="Helical" evidence="4">
    <location>
        <begin position="53"/>
        <end position="75"/>
    </location>
</feature>
<evidence type="ECO:0000256" key="3">
    <source>
        <dbReference type="ARBA" id="ARBA00023136"/>
    </source>
</evidence>
<reference evidence="6" key="1">
    <citation type="submission" date="2018-05" db="EMBL/GenBank/DDBJ databases">
        <title>Azospirillum thermophila sp. nov., a novel isolated from hot spring.</title>
        <authorList>
            <person name="Zhao Z."/>
        </authorList>
    </citation>
    <scope>NUCLEOTIDE SEQUENCE [LARGE SCALE GENOMIC DNA]</scope>
    <source>
        <strain evidence="6">CFH 70021</strain>
        <plasmid evidence="6">unnamed1</plasmid>
    </source>
</reference>
<accession>A0A2S2CXJ4</accession>
<evidence type="ECO:0000256" key="1">
    <source>
        <dbReference type="ARBA" id="ARBA00022692"/>
    </source>
</evidence>
<dbReference type="InterPro" id="IPR011701">
    <property type="entry name" value="MFS"/>
</dbReference>
<keyword evidence="3 4" id="KW-0472">Membrane</keyword>
<feature type="transmembrane region" description="Helical" evidence="4">
    <location>
        <begin position="258"/>
        <end position="281"/>
    </location>
</feature>
<dbReference type="KEGG" id="azz:DEW08_23495"/>
<dbReference type="PANTHER" id="PTHR23521">
    <property type="entry name" value="TRANSPORTER MFS SUPERFAMILY"/>
    <property type="match status" value="1"/>
</dbReference>
<dbReference type="OrthoDB" id="9781976at2"/>
<dbReference type="Gene3D" id="1.20.1250.20">
    <property type="entry name" value="MFS general substrate transporter like domains"/>
    <property type="match status" value="1"/>
</dbReference>
<dbReference type="AlphaFoldDB" id="A0A2S2CXJ4"/>
<feature type="transmembrane region" description="Helical" evidence="4">
    <location>
        <begin position="87"/>
        <end position="105"/>
    </location>
</feature>
<evidence type="ECO:0000256" key="2">
    <source>
        <dbReference type="ARBA" id="ARBA00022989"/>
    </source>
</evidence>
<dbReference type="PANTHER" id="PTHR23521:SF3">
    <property type="entry name" value="MFS TRANSPORTER"/>
    <property type="match status" value="1"/>
</dbReference>
<dbReference type="RefSeq" id="WP_109331824.1">
    <property type="nucleotide sequence ID" value="NZ_CP029356.1"/>
</dbReference>
<feature type="transmembrane region" description="Helical" evidence="4">
    <location>
        <begin position="175"/>
        <end position="194"/>
    </location>
</feature>
<evidence type="ECO:0000313" key="5">
    <source>
        <dbReference type="EMBL" id="AWK88997.1"/>
    </source>
</evidence>
<dbReference type="Pfam" id="PF07690">
    <property type="entry name" value="MFS_1"/>
    <property type="match status" value="1"/>
</dbReference>
<dbReference type="InterPro" id="IPR036259">
    <property type="entry name" value="MFS_trans_sf"/>
</dbReference>
<dbReference type="Proteomes" id="UP000245629">
    <property type="component" value="Plasmid unnamed1"/>
</dbReference>
<evidence type="ECO:0000313" key="6">
    <source>
        <dbReference type="Proteomes" id="UP000245629"/>
    </source>
</evidence>
<dbReference type="SUPFAM" id="SSF103473">
    <property type="entry name" value="MFS general substrate transporter"/>
    <property type="match status" value="1"/>
</dbReference>
<feature type="transmembrane region" description="Helical" evidence="4">
    <location>
        <begin position="142"/>
        <end position="163"/>
    </location>
</feature>
<dbReference type="GO" id="GO:0022857">
    <property type="term" value="F:transmembrane transporter activity"/>
    <property type="evidence" value="ECO:0007669"/>
    <property type="project" value="InterPro"/>
</dbReference>